<sequence>MNMFSYPKETNKTISSSSTNTEEFSFPVINSNPLSSFMLSSSSASSSSLWRISSRVYHHYQEDYYDEDGGQEAENEDYDHYYDRREVRSMCEEILPSRRSEIDRSMSFQSNNEFKVEESMDYLWENHFNQEEIKDRKSISGEDNMGVMEVAKMDRKSRKLLKRLVSIRKSAQLKAFKTKISRIILLDIT</sequence>
<dbReference type="PANTHER" id="PTHR34666:SF1">
    <property type="entry name" value="OS02G0554800 PROTEIN"/>
    <property type="match status" value="1"/>
</dbReference>
<evidence type="ECO:0000256" key="1">
    <source>
        <dbReference type="SAM" id="MobiDB-lite"/>
    </source>
</evidence>
<dbReference type="EMBL" id="JN606071">
    <property type="protein sequence ID" value="AFK13841.1"/>
    <property type="molecule type" value="Genomic_DNA"/>
</dbReference>
<reference evidence="2" key="1">
    <citation type="submission" date="2011-08" db="EMBL/GenBank/DDBJ databases">
        <authorList>
            <person name="Xu D.-C."/>
            <person name="Zhang C.-L."/>
        </authorList>
    </citation>
    <scope>NUCLEOTIDE SEQUENCE</scope>
</reference>
<organism evidence="2">
    <name type="scientific">Beta vulgaris subsp. vulgaris</name>
    <name type="common">Beet</name>
    <dbReference type="NCBI Taxonomy" id="3555"/>
    <lineage>
        <taxon>Eukaryota</taxon>
        <taxon>Viridiplantae</taxon>
        <taxon>Streptophyta</taxon>
        <taxon>Embryophyta</taxon>
        <taxon>Tracheophyta</taxon>
        <taxon>Spermatophyta</taxon>
        <taxon>Magnoliopsida</taxon>
        <taxon>eudicotyledons</taxon>
        <taxon>Gunneridae</taxon>
        <taxon>Pentapetalae</taxon>
        <taxon>Caryophyllales</taxon>
        <taxon>Chenopodiaceae</taxon>
        <taxon>Betoideae</taxon>
        <taxon>Beta</taxon>
    </lineage>
</organism>
<name>J3SDF1_BETVV</name>
<dbReference type="AlphaFoldDB" id="J3SDF1"/>
<protein>
    <submittedName>
        <fullName evidence="2">Uncharacterized protein</fullName>
    </submittedName>
</protein>
<proteinExistence type="predicted"/>
<evidence type="ECO:0000313" key="2">
    <source>
        <dbReference type="EMBL" id="AFK13841.1"/>
    </source>
</evidence>
<feature type="region of interest" description="Disordered" evidence="1">
    <location>
        <begin position="1"/>
        <end position="21"/>
    </location>
</feature>
<dbReference type="PANTHER" id="PTHR34666">
    <property type="entry name" value="EXPRESSED PROTEIN"/>
    <property type="match status" value="1"/>
</dbReference>
<feature type="compositionally biased region" description="Low complexity" evidence="1">
    <location>
        <begin position="12"/>
        <end position="21"/>
    </location>
</feature>
<accession>J3SDF1</accession>